<reference evidence="1" key="1">
    <citation type="submission" date="2014-09" db="EMBL/GenBank/DDBJ databases">
        <authorList>
            <person name="Magalhaes I.L.F."/>
            <person name="Oliveira U."/>
            <person name="Santos F.R."/>
            <person name="Vidigal T.H.D.A."/>
            <person name="Brescovit A.D."/>
            <person name="Santos A.J."/>
        </authorList>
    </citation>
    <scope>NUCLEOTIDE SEQUENCE</scope>
    <source>
        <tissue evidence="1">Shoot tissue taken approximately 20 cm above the soil surface</tissue>
    </source>
</reference>
<accession>A0A0A9FXY9</accession>
<dbReference type="EMBL" id="GBRH01180794">
    <property type="protein sequence ID" value="JAE17102.1"/>
    <property type="molecule type" value="Transcribed_RNA"/>
</dbReference>
<sequence length="42" mass="5178">MERQIFRNRLTWNNLYQFHHLNLLLPTVKTYKILTSTQMTNV</sequence>
<proteinExistence type="predicted"/>
<dbReference type="AlphaFoldDB" id="A0A0A9FXY9"/>
<evidence type="ECO:0000313" key="1">
    <source>
        <dbReference type="EMBL" id="JAE17102.1"/>
    </source>
</evidence>
<protein>
    <submittedName>
        <fullName evidence="1">Uncharacterized protein</fullName>
    </submittedName>
</protein>
<organism evidence="1">
    <name type="scientific">Arundo donax</name>
    <name type="common">Giant reed</name>
    <name type="synonym">Donax arundinaceus</name>
    <dbReference type="NCBI Taxonomy" id="35708"/>
    <lineage>
        <taxon>Eukaryota</taxon>
        <taxon>Viridiplantae</taxon>
        <taxon>Streptophyta</taxon>
        <taxon>Embryophyta</taxon>
        <taxon>Tracheophyta</taxon>
        <taxon>Spermatophyta</taxon>
        <taxon>Magnoliopsida</taxon>
        <taxon>Liliopsida</taxon>
        <taxon>Poales</taxon>
        <taxon>Poaceae</taxon>
        <taxon>PACMAD clade</taxon>
        <taxon>Arundinoideae</taxon>
        <taxon>Arundineae</taxon>
        <taxon>Arundo</taxon>
    </lineage>
</organism>
<name>A0A0A9FXY9_ARUDO</name>
<reference evidence="1" key="2">
    <citation type="journal article" date="2015" name="Data Brief">
        <title>Shoot transcriptome of the giant reed, Arundo donax.</title>
        <authorList>
            <person name="Barrero R.A."/>
            <person name="Guerrero F.D."/>
            <person name="Moolhuijzen P."/>
            <person name="Goolsby J.A."/>
            <person name="Tidwell J."/>
            <person name="Bellgard S.E."/>
            <person name="Bellgard M.I."/>
        </authorList>
    </citation>
    <scope>NUCLEOTIDE SEQUENCE</scope>
    <source>
        <tissue evidence="1">Shoot tissue taken approximately 20 cm above the soil surface</tissue>
    </source>
</reference>